<dbReference type="AlphaFoldDB" id="A0A3P7JIY1"/>
<gene>
    <name evidence="2" type="ORF">SVUK_LOCUS18394</name>
</gene>
<organism evidence="2 3">
    <name type="scientific">Strongylus vulgaris</name>
    <name type="common">Blood worm</name>
    <dbReference type="NCBI Taxonomy" id="40348"/>
    <lineage>
        <taxon>Eukaryota</taxon>
        <taxon>Metazoa</taxon>
        <taxon>Ecdysozoa</taxon>
        <taxon>Nematoda</taxon>
        <taxon>Chromadorea</taxon>
        <taxon>Rhabditida</taxon>
        <taxon>Rhabditina</taxon>
        <taxon>Rhabditomorpha</taxon>
        <taxon>Strongyloidea</taxon>
        <taxon>Strongylidae</taxon>
        <taxon>Strongylus</taxon>
    </lineage>
</organism>
<name>A0A3P7JIY1_STRVU</name>
<proteinExistence type="predicted"/>
<evidence type="ECO:0000313" key="3">
    <source>
        <dbReference type="Proteomes" id="UP000270094"/>
    </source>
</evidence>
<dbReference type="EMBL" id="UYYB01122847">
    <property type="protein sequence ID" value="VDM83396.1"/>
    <property type="molecule type" value="Genomic_DNA"/>
</dbReference>
<accession>A0A3P7JIY1</accession>
<evidence type="ECO:0000256" key="1">
    <source>
        <dbReference type="SAM" id="MobiDB-lite"/>
    </source>
</evidence>
<evidence type="ECO:0000313" key="2">
    <source>
        <dbReference type="EMBL" id="VDM83396.1"/>
    </source>
</evidence>
<sequence length="67" mass="7396">MVNDSRGIELALSRDRFLYVSDPAAGRERALDSIRNSYTLSLPGGRRGLQQRARRAAPPNGRAAKRS</sequence>
<feature type="compositionally biased region" description="Low complexity" evidence="1">
    <location>
        <begin position="42"/>
        <end position="67"/>
    </location>
</feature>
<reference evidence="2 3" key="1">
    <citation type="submission" date="2018-11" db="EMBL/GenBank/DDBJ databases">
        <authorList>
            <consortium name="Pathogen Informatics"/>
        </authorList>
    </citation>
    <scope>NUCLEOTIDE SEQUENCE [LARGE SCALE GENOMIC DNA]</scope>
</reference>
<dbReference type="Proteomes" id="UP000270094">
    <property type="component" value="Unassembled WGS sequence"/>
</dbReference>
<protein>
    <submittedName>
        <fullName evidence="2">Uncharacterized protein</fullName>
    </submittedName>
</protein>
<keyword evidence="3" id="KW-1185">Reference proteome</keyword>
<feature type="region of interest" description="Disordered" evidence="1">
    <location>
        <begin position="40"/>
        <end position="67"/>
    </location>
</feature>